<organism evidence="2 3">
    <name type="scientific">Botrytis galanthina</name>
    <dbReference type="NCBI Taxonomy" id="278940"/>
    <lineage>
        <taxon>Eukaryota</taxon>
        <taxon>Fungi</taxon>
        <taxon>Dikarya</taxon>
        <taxon>Ascomycota</taxon>
        <taxon>Pezizomycotina</taxon>
        <taxon>Leotiomycetes</taxon>
        <taxon>Helotiales</taxon>
        <taxon>Sclerotiniaceae</taxon>
        <taxon>Botrytis</taxon>
    </lineage>
</organism>
<dbReference type="Proteomes" id="UP000308671">
    <property type="component" value="Unassembled WGS sequence"/>
</dbReference>
<feature type="region of interest" description="Disordered" evidence="1">
    <location>
        <begin position="39"/>
        <end position="59"/>
    </location>
</feature>
<evidence type="ECO:0000256" key="1">
    <source>
        <dbReference type="SAM" id="MobiDB-lite"/>
    </source>
</evidence>
<proteinExistence type="predicted"/>
<reference evidence="2 3" key="1">
    <citation type="submission" date="2017-12" db="EMBL/GenBank/DDBJ databases">
        <title>Comparative genomics of Botrytis spp.</title>
        <authorList>
            <person name="Valero-Jimenez C.A."/>
            <person name="Tapia P."/>
            <person name="Veloso J."/>
            <person name="Silva-Moreno E."/>
            <person name="Staats M."/>
            <person name="Valdes J.H."/>
            <person name="Van Kan J.A.L."/>
        </authorList>
    </citation>
    <scope>NUCLEOTIDE SEQUENCE [LARGE SCALE GENOMIC DNA]</scope>
    <source>
        <strain evidence="2 3">MUCL435</strain>
    </source>
</reference>
<feature type="region of interest" description="Disordered" evidence="1">
    <location>
        <begin position="289"/>
        <end position="324"/>
    </location>
</feature>
<keyword evidence="3" id="KW-1185">Reference proteome</keyword>
<dbReference type="AlphaFoldDB" id="A0A4V4HV27"/>
<feature type="compositionally biased region" description="Polar residues" evidence="1">
    <location>
        <begin position="219"/>
        <end position="231"/>
    </location>
</feature>
<gene>
    <name evidence="2" type="ORF">BGAL_0102g00280</name>
</gene>
<comment type="caution">
    <text evidence="2">The sequence shown here is derived from an EMBL/GenBank/DDBJ whole genome shotgun (WGS) entry which is preliminary data.</text>
</comment>
<dbReference type="EMBL" id="PQXL01000102">
    <property type="protein sequence ID" value="THV51696.1"/>
    <property type="molecule type" value="Genomic_DNA"/>
</dbReference>
<feature type="compositionally biased region" description="Polar residues" evidence="1">
    <location>
        <begin position="196"/>
        <end position="207"/>
    </location>
</feature>
<protein>
    <submittedName>
        <fullName evidence="2">Uncharacterized protein</fullName>
    </submittedName>
</protein>
<name>A0A4V4HV27_9HELO</name>
<sequence>MTNSNKISPSYQSMNQRLEMPLEAVINNASKHYIIKTNASSSQSAKAPGTSQESSIASSIVQSADAPGTFLEDPWGSPIFQCRASLSPSQRRQLRAKASSFIAQRQLAHRPLLKSVQNSAATSRTLTRGFAAHRSFIKKIWDRAEAASENSGAHISTTILDPTAPAFIPSPVVSRSHTSTTILDPTTPPFIPSPVVSRSHTPTTILDPTTPAFIPSPVVSRSHTPTSNLDPTTPVFIPSPELLATIPQMSPELLARIPQVDVASEYDCGFSHCGGFCVRYVLRATNNDNNEAGQQASSSPMDSRSHTPITKLDPTTPPFTPSPKLNAIIPQVDVASEYDCGFSHCGGFCARYA</sequence>
<dbReference type="OrthoDB" id="3546450at2759"/>
<feature type="region of interest" description="Disordered" evidence="1">
    <location>
        <begin position="178"/>
        <end position="233"/>
    </location>
</feature>
<feature type="compositionally biased region" description="Polar residues" evidence="1">
    <location>
        <begin position="289"/>
        <end position="308"/>
    </location>
</feature>
<evidence type="ECO:0000313" key="2">
    <source>
        <dbReference type="EMBL" id="THV51696.1"/>
    </source>
</evidence>
<accession>A0A4V4HV27</accession>
<evidence type="ECO:0000313" key="3">
    <source>
        <dbReference type="Proteomes" id="UP000308671"/>
    </source>
</evidence>